<name>A0ABZ0JN54_9XANT</name>
<sequence>MMMRLATAATLLAIAGGGFARPQQEQSMSHSVEAEHFNADYRQQLLQLAQADQQIRADALKKYTPQQLQSDPGSARALALQIHASQQQNQQTLSALMAKYGFPDTAVAGSDGAHAGFLVAQHVGDRAFRDAFLKGIEAAAEQGRYSKEDLALFVDRNRVLSGQPQLYGTQHKADGSLFDVEQPEQLQQRRAAMGLPPDVAGH</sequence>
<feature type="signal peptide" evidence="1">
    <location>
        <begin position="1"/>
        <end position="20"/>
    </location>
</feature>
<proteinExistence type="predicted"/>
<keyword evidence="1" id="KW-0732">Signal</keyword>
<dbReference type="Proteomes" id="UP001302020">
    <property type="component" value="Chromosome"/>
</dbReference>
<evidence type="ECO:0008006" key="4">
    <source>
        <dbReference type="Google" id="ProtNLM"/>
    </source>
</evidence>
<feature type="chain" id="PRO_5046723728" description="DUF4142 domain-containing protein" evidence="1">
    <location>
        <begin position="21"/>
        <end position="202"/>
    </location>
</feature>
<gene>
    <name evidence="2" type="ORF">QN243_01800</name>
</gene>
<dbReference type="RefSeq" id="WP_184647374.1">
    <property type="nucleotide sequence ID" value="NZ_CP126170.1"/>
</dbReference>
<keyword evidence="3" id="KW-1185">Reference proteome</keyword>
<evidence type="ECO:0000313" key="3">
    <source>
        <dbReference type="Proteomes" id="UP001302020"/>
    </source>
</evidence>
<evidence type="ECO:0000313" key="2">
    <source>
        <dbReference type="EMBL" id="WOS41244.1"/>
    </source>
</evidence>
<accession>A0ABZ0JN54</accession>
<protein>
    <recommendedName>
        <fullName evidence="4">DUF4142 domain-containing protein</fullName>
    </recommendedName>
</protein>
<dbReference type="InterPro" id="IPR046732">
    <property type="entry name" value="DUF6624"/>
</dbReference>
<evidence type="ECO:0000256" key="1">
    <source>
        <dbReference type="SAM" id="SignalP"/>
    </source>
</evidence>
<dbReference type="EMBL" id="CP126172">
    <property type="protein sequence ID" value="WOS41244.1"/>
    <property type="molecule type" value="Genomic_DNA"/>
</dbReference>
<reference evidence="2 3" key="1">
    <citation type="submission" date="2023-05" db="EMBL/GenBank/DDBJ databases">
        <title>Xanthomonas rydalmerenesis sp. nov., a novel Xanthomonas species isolated from Fragaria x ananassa.</title>
        <authorList>
            <person name="McKnight D.J.E."/>
            <person name="Wong-Bajracharya J."/>
            <person name="Okoh E.B."/>
            <person name="Snijders F."/>
            <person name="Lidbetter F."/>
            <person name="Webster J."/>
            <person name="Djordjevic S.P."/>
            <person name="Bogema D.R."/>
            <person name="Chapman T.A."/>
        </authorList>
    </citation>
    <scope>NUCLEOTIDE SEQUENCE [LARGE SCALE GENOMIC DNA]</scope>
    <source>
        <strain evidence="2 3">DAR34883</strain>
    </source>
</reference>
<dbReference type="Pfam" id="PF20329">
    <property type="entry name" value="DUF6624"/>
    <property type="match status" value="1"/>
</dbReference>
<organism evidence="2 3">
    <name type="scientific">Xanthomonas rydalmerensis</name>
    <dbReference type="NCBI Taxonomy" id="3046274"/>
    <lineage>
        <taxon>Bacteria</taxon>
        <taxon>Pseudomonadati</taxon>
        <taxon>Pseudomonadota</taxon>
        <taxon>Gammaproteobacteria</taxon>
        <taxon>Lysobacterales</taxon>
        <taxon>Lysobacteraceae</taxon>
        <taxon>Xanthomonas</taxon>
    </lineage>
</organism>